<dbReference type="Pfam" id="PF00704">
    <property type="entry name" value="Glyco_hydro_18"/>
    <property type="match status" value="1"/>
</dbReference>
<dbReference type="InterPro" id="IPR012854">
    <property type="entry name" value="Cu_amine_oxidase-like_N"/>
</dbReference>
<dbReference type="Gene3D" id="3.20.20.80">
    <property type="entry name" value="Glycosidases"/>
    <property type="match status" value="1"/>
</dbReference>
<reference evidence="3" key="1">
    <citation type="submission" date="2020-10" db="EMBL/GenBank/DDBJ databases">
        <authorList>
            <person name="Kadnikov V."/>
            <person name="Beletsky A.V."/>
            <person name="Mardanov A.V."/>
            <person name="Karnachuk O.V."/>
            <person name="Ravin N.V."/>
        </authorList>
    </citation>
    <scope>NUCLEOTIDE SEQUENCE</scope>
    <source>
        <strain evidence="3">Bu02</strain>
    </source>
</reference>
<keyword evidence="1" id="KW-0472">Membrane</keyword>
<dbReference type="GO" id="GO:0008061">
    <property type="term" value="F:chitin binding"/>
    <property type="evidence" value="ECO:0007669"/>
    <property type="project" value="InterPro"/>
</dbReference>
<sequence length="568" mass="64895">MSKAKGRYRMTAPVIYPRRKRPNTSLQWLLLVAVLAVLFGSMVAPSFLWVKRPPEGRPNLVYRGRVYDFPVVVEDGEAYVPFRFIKEVLDKNAFWDKEGVVVVTTADKVIKLRAESLTAYVNQHPLNLKFPVIFEGKEPYIPATTLEILYPLATSLIEENGVFLVKRLDEPRRFAQVKVASIIRAEPSVLSRRVHRVFSGSEVQIFDDVGKWVMVETKEGFSGFLPKSSLTREEVKAPEVAPPVEYSPSPVRGDKVVLVWEQVDVATPDPSKIGPMQGVNVVSPTWFHLAKTPGEVENRADMRYVNWAHSRGYQVWALFSNSFELERTRAVLRNSDLRDKVIAQLLIYARIYRLDGINIDFENVYREDAPYLTQFVREMVPLMHEAGLTVSIDITVKSSSPTWSLCYERDRLAEAVDYVMLMAYDQYPHNSSVAGPVSTIPWTEWAIRKTLEEVPAEKLVLGVPFYTRLWKETQEDGSTRVSPKAIGMTQARDWLRSENVSAVFQPDTGLKYAEKKEGQHTYKIWIEDEESMKKRLELARVYGLAGVAAWRRGFEAPEIWTVIEEGIK</sequence>
<dbReference type="KEGG" id="fcz:IMF26_05870"/>
<dbReference type="SMART" id="SM00636">
    <property type="entry name" value="Glyco_18"/>
    <property type="match status" value="1"/>
</dbReference>
<evidence type="ECO:0000259" key="2">
    <source>
        <dbReference type="PROSITE" id="PS51910"/>
    </source>
</evidence>
<dbReference type="GO" id="GO:0005975">
    <property type="term" value="P:carbohydrate metabolic process"/>
    <property type="evidence" value="ECO:0007669"/>
    <property type="project" value="InterPro"/>
</dbReference>
<dbReference type="InterPro" id="IPR001223">
    <property type="entry name" value="Glyco_hydro18_cat"/>
</dbReference>
<dbReference type="InterPro" id="IPR029070">
    <property type="entry name" value="Chitinase_insertion_sf"/>
</dbReference>
<dbReference type="Gene3D" id="3.10.50.10">
    <property type="match status" value="1"/>
</dbReference>
<protein>
    <submittedName>
        <fullName evidence="3">Glycosyl hydrolase</fullName>
    </submittedName>
</protein>
<keyword evidence="3" id="KW-0378">Hydrolase</keyword>
<dbReference type="GO" id="GO:0016787">
    <property type="term" value="F:hydrolase activity"/>
    <property type="evidence" value="ECO:0007669"/>
    <property type="project" value="UniProtKB-KW"/>
</dbReference>
<reference evidence="3" key="2">
    <citation type="journal article" date="2023" name="Biology">
        <title>Prokaryotic Life Associated with Coal-Fire Gas Vents Revealed by Metagenomics.</title>
        <authorList>
            <person name="Kadnikov V.V."/>
            <person name="Mardanov A.V."/>
            <person name="Beletsky A.V."/>
            <person name="Karnachuk O.V."/>
            <person name="Ravin N.V."/>
        </authorList>
    </citation>
    <scope>NUCLEOTIDE SEQUENCE</scope>
    <source>
        <strain evidence="3">Bu02</strain>
    </source>
</reference>
<dbReference type="PROSITE" id="PS51910">
    <property type="entry name" value="GH18_2"/>
    <property type="match status" value="1"/>
</dbReference>
<keyword evidence="1" id="KW-1133">Transmembrane helix</keyword>
<dbReference type="InterPro" id="IPR036582">
    <property type="entry name" value="Mao_N_sf"/>
</dbReference>
<dbReference type="InterPro" id="IPR011583">
    <property type="entry name" value="Chitinase_II/V-like_cat"/>
</dbReference>
<dbReference type="EMBL" id="CP062796">
    <property type="protein sequence ID" value="QUL97652.1"/>
    <property type="molecule type" value="Genomic_DNA"/>
</dbReference>
<dbReference type="SUPFAM" id="SSF51445">
    <property type="entry name" value="(Trans)glycosidases"/>
    <property type="match status" value="1"/>
</dbReference>
<keyword evidence="1" id="KW-0812">Transmembrane</keyword>
<name>A0AAT9LAK3_9FIRM</name>
<proteinExistence type="predicted"/>
<accession>A0AAT9LAK3</accession>
<evidence type="ECO:0000313" key="3">
    <source>
        <dbReference type="EMBL" id="QUL97652.1"/>
    </source>
</evidence>
<dbReference type="PANTHER" id="PTHR46066:SF2">
    <property type="entry name" value="CHITINASE DOMAIN-CONTAINING PROTEIN 1"/>
    <property type="match status" value="1"/>
</dbReference>
<dbReference type="Pfam" id="PF07833">
    <property type="entry name" value="Cu_amine_oxidN1"/>
    <property type="match status" value="1"/>
</dbReference>
<evidence type="ECO:0000256" key="1">
    <source>
        <dbReference type="SAM" id="Phobius"/>
    </source>
</evidence>
<dbReference type="AlphaFoldDB" id="A0AAT9LAK3"/>
<dbReference type="PANTHER" id="PTHR46066">
    <property type="entry name" value="CHITINASE DOMAIN-CONTAINING PROTEIN 1 FAMILY MEMBER"/>
    <property type="match status" value="1"/>
</dbReference>
<dbReference type="SUPFAM" id="SSF55383">
    <property type="entry name" value="Copper amine oxidase, domain N"/>
    <property type="match status" value="1"/>
</dbReference>
<organism evidence="3">
    <name type="scientific">Candidatus Fermentithermobacillus carboniphilus</name>
    <dbReference type="NCBI Taxonomy" id="3085328"/>
    <lineage>
        <taxon>Bacteria</taxon>
        <taxon>Bacillati</taxon>
        <taxon>Bacillota</taxon>
        <taxon>Candidatus Fermentithermobacillia</taxon>
        <taxon>Candidatus Fermentithermobacillales</taxon>
        <taxon>Candidatus Fermentithermobacillaceae</taxon>
        <taxon>Candidatus Fermentithermobacillus</taxon>
    </lineage>
</organism>
<feature type="domain" description="GH18" evidence="2">
    <location>
        <begin position="254"/>
        <end position="568"/>
    </location>
</feature>
<gene>
    <name evidence="3" type="ORF">IMF26_05870</name>
</gene>
<feature type="transmembrane region" description="Helical" evidence="1">
    <location>
        <begin position="28"/>
        <end position="50"/>
    </location>
</feature>
<dbReference type="InterPro" id="IPR017853">
    <property type="entry name" value="GH"/>
</dbReference>